<evidence type="ECO:0000256" key="1">
    <source>
        <dbReference type="ARBA" id="ARBA00022723"/>
    </source>
</evidence>
<sequence>MEVDDGPARVGGKRHISSHRIPQVCRYWQEGRCNKGDSCQWLHSSGPGTSGRLDGDNFLVGSKRHNNVVEGRRWGKPRGRRGGGGGGGGGGRGIFTDGGRPRPRDKPCIFWMKGDCNRGSQCNFLHSYSTTTEMEMMTQLTGHTKAVKGIALSSSLYTGGQDKSVKVWNSDDGKCTTTVPMGSEVESLLIASGWLFVGLPNEVRAWNMQTNAQQSLDGPKGQVYALAVCEDTLFAGSQDGSILAWKYNTAVNAFQPAYGLYGHAGAVVTLQAAGGRLYSGSTDKSIRVVWNIATRECLFTLHGHSNVVMSLLCWEQFLLSCSLDGYIKVWAATPSGLEVTYTYPEDDQGDELDGALALCGTVDAQGKPVLLCSYNDNTVRLYDLPTRCFVRSFNERGVLFSRDEVRVLQGGPGGLVFSGESSGDVKVWCWTKAISSTG</sequence>
<reference evidence="8 9" key="1">
    <citation type="journal article" date="2011" name="Science">
        <title>The Selaginella genome identifies genetic changes associated with the evolution of vascular plants.</title>
        <authorList>
            <person name="Banks J.A."/>
            <person name="Nishiyama T."/>
            <person name="Hasebe M."/>
            <person name="Bowman J.L."/>
            <person name="Gribskov M."/>
            <person name="dePamphilis C."/>
            <person name="Albert V.A."/>
            <person name="Aono N."/>
            <person name="Aoyama T."/>
            <person name="Ambrose B.A."/>
            <person name="Ashton N.W."/>
            <person name="Axtell M.J."/>
            <person name="Barker E."/>
            <person name="Barker M.S."/>
            <person name="Bennetzen J.L."/>
            <person name="Bonawitz N.D."/>
            <person name="Chapple C."/>
            <person name="Cheng C."/>
            <person name="Correa L.G."/>
            <person name="Dacre M."/>
            <person name="DeBarry J."/>
            <person name="Dreyer I."/>
            <person name="Elias M."/>
            <person name="Engstrom E.M."/>
            <person name="Estelle M."/>
            <person name="Feng L."/>
            <person name="Finet C."/>
            <person name="Floyd S.K."/>
            <person name="Frommer W.B."/>
            <person name="Fujita T."/>
            <person name="Gramzow L."/>
            <person name="Gutensohn M."/>
            <person name="Harholt J."/>
            <person name="Hattori M."/>
            <person name="Heyl A."/>
            <person name="Hirai T."/>
            <person name="Hiwatashi Y."/>
            <person name="Ishikawa M."/>
            <person name="Iwata M."/>
            <person name="Karol K.G."/>
            <person name="Koehler B."/>
            <person name="Kolukisaoglu U."/>
            <person name="Kubo M."/>
            <person name="Kurata T."/>
            <person name="Lalonde S."/>
            <person name="Li K."/>
            <person name="Li Y."/>
            <person name="Litt A."/>
            <person name="Lyons E."/>
            <person name="Manning G."/>
            <person name="Maruyama T."/>
            <person name="Michael T.P."/>
            <person name="Mikami K."/>
            <person name="Miyazaki S."/>
            <person name="Morinaga S."/>
            <person name="Murata T."/>
            <person name="Mueller-Roeber B."/>
            <person name="Nelson D.R."/>
            <person name="Obara M."/>
            <person name="Oguri Y."/>
            <person name="Olmstead R.G."/>
            <person name="Onodera N."/>
            <person name="Petersen B.L."/>
            <person name="Pils B."/>
            <person name="Prigge M."/>
            <person name="Rensing S.A."/>
            <person name="Riano-Pachon D.M."/>
            <person name="Roberts A.W."/>
            <person name="Sato Y."/>
            <person name="Scheller H.V."/>
            <person name="Schulz B."/>
            <person name="Schulz C."/>
            <person name="Shakirov E.V."/>
            <person name="Shibagaki N."/>
            <person name="Shinohara N."/>
            <person name="Shippen D.E."/>
            <person name="Soerensen I."/>
            <person name="Sotooka R."/>
            <person name="Sugimoto N."/>
            <person name="Sugita M."/>
            <person name="Sumikawa N."/>
            <person name="Tanurdzic M."/>
            <person name="Theissen G."/>
            <person name="Ulvskov P."/>
            <person name="Wakazuki S."/>
            <person name="Weng J.K."/>
            <person name="Willats W.W."/>
            <person name="Wipf D."/>
            <person name="Wolf P.G."/>
            <person name="Yang L."/>
            <person name="Zimmer A.D."/>
            <person name="Zhu Q."/>
            <person name="Mitros T."/>
            <person name="Hellsten U."/>
            <person name="Loque D."/>
            <person name="Otillar R."/>
            <person name="Salamov A."/>
            <person name="Schmutz J."/>
            <person name="Shapiro H."/>
            <person name="Lindquist E."/>
            <person name="Lucas S."/>
            <person name="Rokhsar D."/>
            <person name="Grigoriev I.V."/>
        </authorList>
    </citation>
    <scope>NUCLEOTIDE SEQUENCE [LARGE SCALE GENOMIC DNA]</scope>
</reference>
<dbReference type="SUPFAM" id="SSF90229">
    <property type="entry name" value="CCCH zinc finger"/>
    <property type="match status" value="2"/>
</dbReference>
<dbReference type="Pfam" id="PF18345">
    <property type="entry name" value="zf_CCCH_4"/>
    <property type="match status" value="1"/>
</dbReference>
<dbReference type="PANTHER" id="PTHR44489">
    <property type="match status" value="1"/>
</dbReference>
<feature type="repeat" description="WD" evidence="4">
    <location>
        <begin position="140"/>
        <end position="178"/>
    </location>
</feature>
<dbReference type="InParanoid" id="D8SZF0"/>
<dbReference type="Pfam" id="PF00642">
    <property type="entry name" value="zf-CCCH"/>
    <property type="match status" value="1"/>
</dbReference>
<dbReference type="STRING" id="88036.D8SZF0"/>
<evidence type="ECO:0000313" key="8">
    <source>
        <dbReference type="EMBL" id="EFJ10270.1"/>
    </source>
</evidence>
<dbReference type="EMBL" id="GL377655">
    <property type="protein sequence ID" value="EFJ10270.1"/>
    <property type="molecule type" value="Genomic_DNA"/>
</dbReference>
<dbReference type="GO" id="GO:0008270">
    <property type="term" value="F:zinc ion binding"/>
    <property type="evidence" value="ECO:0007669"/>
    <property type="project" value="UniProtKB-KW"/>
</dbReference>
<feature type="domain" description="C3H1-type" evidence="7">
    <location>
        <begin position="102"/>
        <end position="129"/>
    </location>
</feature>
<dbReference type="PROSITE" id="PS50294">
    <property type="entry name" value="WD_REPEATS_REGION"/>
    <property type="match status" value="1"/>
</dbReference>
<dbReference type="FunCoup" id="D8SZF0">
    <property type="interactions" value="1787"/>
</dbReference>
<evidence type="ECO:0000256" key="2">
    <source>
        <dbReference type="ARBA" id="ARBA00022771"/>
    </source>
</evidence>
<dbReference type="OMA" id="LATYQCV"/>
<dbReference type="PROSITE" id="PS50103">
    <property type="entry name" value="ZF_C3H1"/>
    <property type="match status" value="2"/>
</dbReference>
<keyword evidence="3 5" id="KW-0862">Zinc</keyword>
<feature type="region of interest" description="Disordered" evidence="6">
    <location>
        <begin position="72"/>
        <end position="101"/>
    </location>
</feature>
<dbReference type="HOGENOM" id="CLU_037680_0_0_1"/>
<dbReference type="Pfam" id="PF00400">
    <property type="entry name" value="WD40"/>
    <property type="match status" value="2"/>
</dbReference>
<dbReference type="PROSITE" id="PS50082">
    <property type="entry name" value="WD_REPEATS_2"/>
    <property type="match status" value="1"/>
</dbReference>
<feature type="domain" description="C3H1-type" evidence="7">
    <location>
        <begin position="20"/>
        <end position="46"/>
    </location>
</feature>
<dbReference type="InterPro" id="IPR001680">
    <property type="entry name" value="WD40_rpt"/>
</dbReference>
<keyword evidence="1 5" id="KW-0479">Metal-binding</keyword>
<keyword evidence="4" id="KW-0853">WD repeat</keyword>
<accession>D8SZF0</accession>
<dbReference type="SMART" id="SM00356">
    <property type="entry name" value="ZnF_C3H1"/>
    <property type="match status" value="2"/>
</dbReference>
<evidence type="ECO:0000256" key="3">
    <source>
        <dbReference type="ARBA" id="ARBA00022833"/>
    </source>
</evidence>
<dbReference type="SUPFAM" id="SSF50978">
    <property type="entry name" value="WD40 repeat-like"/>
    <property type="match status" value="1"/>
</dbReference>
<feature type="zinc finger region" description="C3H1-type" evidence="5">
    <location>
        <begin position="20"/>
        <end position="46"/>
    </location>
</feature>
<dbReference type="Gramene" id="EFJ10270">
    <property type="protein sequence ID" value="EFJ10270"/>
    <property type="gene ID" value="SELMODRAFT_128484"/>
</dbReference>
<dbReference type="Gene3D" id="4.10.1000.10">
    <property type="entry name" value="Zinc finger, CCCH-type"/>
    <property type="match status" value="1"/>
</dbReference>
<dbReference type="Gene3D" id="2.130.10.10">
    <property type="entry name" value="YVTN repeat-like/Quinoprotein amine dehydrogenase"/>
    <property type="match status" value="2"/>
</dbReference>
<dbReference type="eggNOG" id="KOG0274">
    <property type="taxonomic scope" value="Eukaryota"/>
</dbReference>
<keyword evidence="9" id="KW-1185">Reference proteome</keyword>
<gene>
    <name evidence="8" type="ORF">SELMODRAFT_128484</name>
</gene>
<keyword evidence="2 5" id="KW-0863">Zinc-finger</keyword>
<evidence type="ECO:0000256" key="6">
    <source>
        <dbReference type="SAM" id="MobiDB-lite"/>
    </source>
</evidence>
<dbReference type="Proteomes" id="UP000001514">
    <property type="component" value="Unassembled WGS sequence"/>
</dbReference>
<dbReference type="InterPro" id="IPR036322">
    <property type="entry name" value="WD40_repeat_dom_sf"/>
</dbReference>
<dbReference type="InterPro" id="IPR036855">
    <property type="entry name" value="Znf_CCCH_sf"/>
</dbReference>
<feature type="compositionally biased region" description="Gly residues" evidence="6">
    <location>
        <begin position="82"/>
        <end position="93"/>
    </location>
</feature>
<evidence type="ECO:0000259" key="7">
    <source>
        <dbReference type="PROSITE" id="PS50103"/>
    </source>
</evidence>
<dbReference type="InterPro" id="IPR044715">
    <property type="entry name" value="WDR86-like"/>
</dbReference>
<dbReference type="KEGG" id="smo:SELMODRAFT_128484"/>
<organism evidence="9">
    <name type="scientific">Selaginella moellendorffii</name>
    <name type="common">Spikemoss</name>
    <dbReference type="NCBI Taxonomy" id="88036"/>
    <lineage>
        <taxon>Eukaryota</taxon>
        <taxon>Viridiplantae</taxon>
        <taxon>Streptophyta</taxon>
        <taxon>Embryophyta</taxon>
        <taxon>Tracheophyta</taxon>
        <taxon>Lycopodiopsida</taxon>
        <taxon>Selaginellales</taxon>
        <taxon>Selaginellaceae</taxon>
        <taxon>Selaginella</taxon>
    </lineage>
</organism>
<feature type="zinc finger region" description="C3H1-type" evidence="5">
    <location>
        <begin position="102"/>
        <end position="129"/>
    </location>
</feature>
<dbReference type="AlphaFoldDB" id="D8SZF0"/>
<evidence type="ECO:0000256" key="4">
    <source>
        <dbReference type="PROSITE-ProRule" id="PRU00221"/>
    </source>
</evidence>
<name>D8SZF0_SELML</name>
<dbReference type="InterPro" id="IPR000571">
    <property type="entry name" value="Znf_CCCH"/>
</dbReference>
<protein>
    <recommendedName>
        <fullName evidence="7">C3H1-type domain-containing protein</fullName>
    </recommendedName>
</protein>
<dbReference type="SMART" id="SM00320">
    <property type="entry name" value="WD40"/>
    <property type="match status" value="6"/>
</dbReference>
<evidence type="ECO:0000256" key="5">
    <source>
        <dbReference type="PROSITE-ProRule" id="PRU00723"/>
    </source>
</evidence>
<dbReference type="InterPro" id="IPR015943">
    <property type="entry name" value="WD40/YVTN_repeat-like_dom_sf"/>
</dbReference>
<evidence type="ECO:0000313" key="9">
    <source>
        <dbReference type="Proteomes" id="UP000001514"/>
    </source>
</evidence>
<dbReference type="PANTHER" id="PTHR44489:SF1">
    <property type="entry name" value="ZINC FINGER CCCH DOMAIN-CONTAINING PROTEIN 63"/>
    <property type="match status" value="1"/>
</dbReference>
<proteinExistence type="predicted"/>